<organism evidence="3 4">
    <name type="scientific">Pachysolen tannophilus NRRL Y-2460</name>
    <dbReference type="NCBI Taxonomy" id="669874"/>
    <lineage>
        <taxon>Eukaryota</taxon>
        <taxon>Fungi</taxon>
        <taxon>Dikarya</taxon>
        <taxon>Ascomycota</taxon>
        <taxon>Saccharomycotina</taxon>
        <taxon>Pichiomycetes</taxon>
        <taxon>Pachysolenaceae</taxon>
        <taxon>Pachysolen</taxon>
    </lineage>
</organism>
<dbReference type="InterPro" id="IPR036265">
    <property type="entry name" value="HIT-like_sf"/>
</dbReference>
<evidence type="ECO:0000259" key="2">
    <source>
        <dbReference type="PROSITE" id="PS51084"/>
    </source>
</evidence>
<protein>
    <recommendedName>
        <fullName evidence="2">HIT domain-containing protein</fullName>
    </recommendedName>
</protein>
<dbReference type="InterPro" id="IPR001310">
    <property type="entry name" value="Histidine_triad_HIT"/>
</dbReference>
<dbReference type="InterPro" id="IPR011146">
    <property type="entry name" value="HIT-like"/>
</dbReference>
<dbReference type="GO" id="GO:0003824">
    <property type="term" value="F:catalytic activity"/>
    <property type="evidence" value="ECO:0007669"/>
    <property type="project" value="InterPro"/>
</dbReference>
<dbReference type="PROSITE" id="PS51084">
    <property type="entry name" value="HIT_2"/>
    <property type="match status" value="1"/>
</dbReference>
<dbReference type="Gene3D" id="3.30.428.10">
    <property type="entry name" value="HIT-like"/>
    <property type="match status" value="1"/>
</dbReference>
<name>A0A1E4TS33_PACTA</name>
<proteinExistence type="predicted"/>
<dbReference type="AlphaFoldDB" id="A0A1E4TS33"/>
<keyword evidence="4" id="KW-1185">Reference proteome</keyword>
<dbReference type="STRING" id="669874.A0A1E4TS33"/>
<dbReference type="PANTHER" id="PTHR46648">
    <property type="entry name" value="HIT FAMILY PROTEIN 1"/>
    <property type="match status" value="1"/>
</dbReference>
<evidence type="ECO:0000313" key="3">
    <source>
        <dbReference type="EMBL" id="ODV94559.1"/>
    </source>
</evidence>
<evidence type="ECO:0000313" key="4">
    <source>
        <dbReference type="Proteomes" id="UP000094236"/>
    </source>
</evidence>
<dbReference type="PANTHER" id="PTHR46648:SF1">
    <property type="entry name" value="ADENOSINE 5'-MONOPHOSPHORAMIDASE HNT1"/>
    <property type="match status" value="1"/>
</dbReference>
<dbReference type="SUPFAM" id="SSF54197">
    <property type="entry name" value="HIT-like"/>
    <property type="match status" value="1"/>
</dbReference>
<dbReference type="OrthoDB" id="2262349at2759"/>
<sequence length="252" mass="28889">MFESVRKISQILIKILKVSRLALATTSLDEILLFPLYGVSKDWSPIKSVEKSFFTKYPGYITSIDADMQDKDILESNMNTILNNTDSKLIEKSFDKSFLGDPDDQNLFAKLTRGEIQQFRIWENSSHLAFLTPFPNIEYASVVIPRKHLSSNILSLDKQNFNDLMAAVYTVINEVLLKALNIKRVGIIFEGMEIDYAHVKLYPIDSKNDIINNKTAKYWEKYPGFVTTLKSVKISPTESLNFLHEQLSNCFD</sequence>
<accession>A0A1E4TS33</accession>
<dbReference type="Proteomes" id="UP000094236">
    <property type="component" value="Unassembled WGS sequence"/>
</dbReference>
<gene>
    <name evidence="3" type="ORF">PACTADRAFT_76194</name>
</gene>
<dbReference type="EMBL" id="KV454015">
    <property type="protein sequence ID" value="ODV94559.1"/>
    <property type="molecule type" value="Genomic_DNA"/>
</dbReference>
<feature type="domain" description="HIT" evidence="2">
    <location>
        <begin position="107"/>
        <end position="212"/>
    </location>
</feature>
<evidence type="ECO:0000256" key="1">
    <source>
        <dbReference type="PROSITE-ProRule" id="PRU00464"/>
    </source>
</evidence>
<comment type="caution">
    <text evidence="1">Lacks conserved residue(s) required for the propagation of feature annotation.</text>
</comment>
<reference evidence="4" key="1">
    <citation type="submission" date="2016-05" db="EMBL/GenBank/DDBJ databases">
        <title>Comparative genomics of biotechnologically important yeasts.</title>
        <authorList>
            <consortium name="DOE Joint Genome Institute"/>
            <person name="Riley R."/>
            <person name="Haridas S."/>
            <person name="Wolfe K.H."/>
            <person name="Lopes M.R."/>
            <person name="Hittinger C.T."/>
            <person name="Goker M."/>
            <person name="Salamov A."/>
            <person name="Wisecaver J."/>
            <person name="Long T.M."/>
            <person name="Aerts A.L."/>
            <person name="Barry K."/>
            <person name="Choi C."/>
            <person name="Clum A."/>
            <person name="Coughlan A.Y."/>
            <person name="Deshpande S."/>
            <person name="Douglass A.P."/>
            <person name="Hanson S.J."/>
            <person name="Klenk H.-P."/>
            <person name="Labutti K."/>
            <person name="Lapidus A."/>
            <person name="Lindquist E."/>
            <person name="Lipzen A."/>
            <person name="Meier-Kolthoff J.P."/>
            <person name="Ohm R.A."/>
            <person name="Otillar R.P."/>
            <person name="Pangilinan J."/>
            <person name="Peng Y."/>
            <person name="Rokas A."/>
            <person name="Rosa C.A."/>
            <person name="Scheuner C."/>
            <person name="Sibirny A.A."/>
            <person name="Slot J.C."/>
            <person name="Stielow J.B."/>
            <person name="Sun H."/>
            <person name="Kurtzman C.P."/>
            <person name="Blackwell M."/>
            <person name="Grigoriev I.V."/>
            <person name="Jeffries T.W."/>
        </authorList>
    </citation>
    <scope>NUCLEOTIDE SEQUENCE [LARGE SCALE GENOMIC DNA]</scope>
    <source>
        <strain evidence="4">NRRL Y-2460</strain>
    </source>
</reference>